<comment type="caution">
    <text evidence="1">The sequence shown here is derived from an EMBL/GenBank/DDBJ whole genome shotgun (WGS) entry which is preliminary data.</text>
</comment>
<dbReference type="EMBL" id="JABFAA010000004">
    <property type="protein sequence ID" value="MBA0679823.1"/>
    <property type="molecule type" value="Genomic_DNA"/>
</dbReference>
<dbReference type="Proteomes" id="UP000593577">
    <property type="component" value="Unassembled WGS sequence"/>
</dbReference>
<sequence length="20" mass="2444">MADDINTMLERLKFLEEEFV</sequence>
<protein>
    <submittedName>
        <fullName evidence="1">Uncharacterized protein</fullName>
    </submittedName>
</protein>
<evidence type="ECO:0000313" key="2">
    <source>
        <dbReference type="Proteomes" id="UP000593577"/>
    </source>
</evidence>
<accession>A0A7J8WXY5</accession>
<keyword evidence="2" id="KW-1185">Reference proteome</keyword>
<name>A0A7J8WXY5_GOSAI</name>
<dbReference type="AlphaFoldDB" id="A0A7J8WXY5"/>
<gene>
    <name evidence="1" type="ORF">Goari_011569</name>
</gene>
<proteinExistence type="predicted"/>
<organism evidence="1 2">
    <name type="scientific">Gossypium aridum</name>
    <name type="common">American cotton</name>
    <name type="synonym">Erioxylum aridum</name>
    <dbReference type="NCBI Taxonomy" id="34290"/>
    <lineage>
        <taxon>Eukaryota</taxon>
        <taxon>Viridiplantae</taxon>
        <taxon>Streptophyta</taxon>
        <taxon>Embryophyta</taxon>
        <taxon>Tracheophyta</taxon>
        <taxon>Spermatophyta</taxon>
        <taxon>Magnoliopsida</taxon>
        <taxon>eudicotyledons</taxon>
        <taxon>Gunneridae</taxon>
        <taxon>Pentapetalae</taxon>
        <taxon>rosids</taxon>
        <taxon>malvids</taxon>
        <taxon>Malvales</taxon>
        <taxon>Malvaceae</taxon>
        <taxon>Malvoideae</taxon>
        <taxon>Gossypium</taxon>
    </lineage>
</organism>
<reference evidence="1 2" key="1">
    <citation type="journal article" date="2019" name="Genome Biol. Evol.">
        <title>Insights into the evolution of the New World diploid cottons (Gossypium, subgenus Houzingenia) based on genome sequencing.</title>
        <authorList>
            <person name="Grover C.E."/>
            <person name="Arick M.A. 2nd"/>
            <person name="Thrash A."/>
            <person name="Conover J.L."/>
            <person name="Sanders W.S."/>
            <person name="Peterson D.G."/>
            <person name="Frelichowski J.E."/>
            <person name="Scheffler J.A."/>
            <person name="Scheffler B.E."/>
            <person name="Wendel J.F."/>
        </authorList>
    </citation>
    <scope>NUCLEOTIDE SEQUENCE [LARGE SCALE GENOMIC DNA]</scope>
    <source>
        <strain evidence="1">185</strain>
        <tissue evidence="1">Leaf</tissue>
    </source>
</reference>
<evidence type="ECO:0000313" key="1">
    <source>
        <dbReference type="EMBL" id="MBA0679823.1"/>
    </source>
</evidence>